<dbReference type="InterPro" id="IPR036974">
    <property type="entry name" value="PUA_sf"/>
</dbReference>
<comment type="subcellular location">
    <subcellularLocation>
        <location evidence="1">Cytoplasm</location>
    </subcellularLocation>
</comment>
<dbReference type="InterPro" id="IPR029063">
    <property type="entry name" value="SAM-dependent_MTases_sf"/>
</dbReference>
<evidence type="ECO:0000256" key="5">
    <source>
        <dbReference type="ARBA" id="ARBA00022691"/>
    </source>
</evidence>
<dbReference type="CDD" id="cd11572">
    <property type="entry name" value="RlmI_M_like"/>
    <property type="match status" value="1"/>
</dbReference>
<keyword evidence="10" id="KW-1185">Reference proteome</keyword>
<organism evidence="9 10">
    <name type="scientific">Aquibaculum arenosum</name>
    <dbReference type="NCBI Taxonomy" id="3032591"/>
    <lineage>
        <taxon>Bacteria</taxon>
        <taxon>Pseudomonadati</taxon>
        <taxon>Pseudomonadota</taxon>
        <taxon>Alphaproteobacteria</taxon>
        <taxon>Rhodospirillales</taxon>
        <taxon>Rhodovibrionaceae</taxon>
        <taxon>Aquibaculum</taxon>
    </lineage>
</organism>
<protein>
    <submittedName>
        <fullName evidence="9">Class I SAM-dependent rRNA methyltransferase</fullName>
    </submittedName>
</protein>
<keyword evidence="4" id="KW-0808">Transferase</keyword>
<proteinExistence type="inferred from homology"/>
<dbReference type="InterPro" id="IPR019614">
    <property type="entry name" value="SAM-dep_methyl-trfase"/>
</dbReference>
<dbReference type="EMBL" id="JARHUD010000002">
    <property type="protein sequence ID" value="MDF2095200.1"/>
    <property type="molecule type" value="Genomic_DNA"/>
</dbReference>
<feature type="domain" description="RlmI-like PUA" evidence="8">
    <location>
        <begin position="11"/>
        <end position="76"/>
    </location>
</feature>
<evidence type="ECO:0000256" key="4">
    <source>
        <dbReference type="ARBA" id="ARBA00022679"/>
    </source>
</evidence>
<evidence type="ECO:0000313" key="9">
    <source>
        <dbReference type="EMBL" id="MDF2095200.1"/>
    </source>
</evidence>
<dbReference type="CDD" id="cd21153">
    <property type="entry name" value="PUA_RlmI"/>
    <property type="match status" value="1"/>
</dbReference>
<dbReference type="CDD" id="cd02440">
    <property type="entry name" value="AdoMet_MTases"/>
    <property type="match status" value="1"/>
</dbReference>
<dbReference type="SUPFAM" id="SSF88697">
    <property type="entry name" value="PUA domain-like"/>
    <property type="match status" value="1"/>
</dbReference>
<keyword evidence="3 9" id="KW-0489">Methyltransferase</keyword>
<dbReference type="PANTHER" id="PTHR42873:SF1">
    <property type="entry name" value="S-ADENOSYLMETHIONINE-DEPENDENT METHYLTRANSFERASE DOMAIN-CONTAINING PROTEIN"/>
    <property type="match status" value="1"/>
</dbReference>
<reference evidence="9 10" key="1">
    <citation type="submission" date="2023-03" db="EMBL/GenBank/DDBJ databases">
        <title>Fodinicurvata sp. CAU 1616 isolated from sea sendiment.</title>
        <authorList>
            <person name="Kim W."/>
        </authorList>
    </citation>
    <scope>NUCLEOTIDE SEQUENCE [LARGE SCALE GENOMIC DNA]</scope>
    <source>
        <strain evidence="9 10">CAU 1616</strain>
    </source>
</reference>
<sequence>MSTRTPDRPIVRLKPKAQKRLRLGHPWVYSNEIEMSAEVKALPPGSLVRLLSSGGDELGTFLFNRHPLIAARLLSRDPVEVIDAGFFRRRLQRALSIRERLIGVPFYRLAHAEADGLPGTIIDRFGDALVLQVNTAGMEALTPALLEAIDEVIAPETVLLRNDSPVRELERLDGYVRLLRGSVEQPVEVREHGARFLADLSEGQKTGWFYDQRDNRRWAGDLIRTAAEGARVLDAYCFAGGFSIQAALAGAQTVMGVDRSARALELAGEAAALNGVAERCTFRKSDAFAALEHLAKKRDSFDLVIADPPAFVKGRKDLPQGLRAYRKLARLAAEVVGPEGYLVICSCSHHVDMASFVDQIGRGLAEAGRPARLLRSAGAAPDHPVDPRLPETQYLKALFLALD</sequence>
<keyword evidence="2" id="KW-0963">Cytoplasm</keyword>
<dbReference type="Gene3D" id="2.30.130.10">
    <property type="entry name" value="PUA domain"/>
    <property type="match status" value="1"/>
</dbReference>
<evidence type="ECO:0000259" key="8">
    <source>
        <dbReference type="Pfam" id="PF17785"/>
    </source>
</evidence>
<dbReference type="Gene3D" id="3.30.750.80">
    <property type="entry name" value="RNA methyltransferase domain (HRMD) like"/>
    <property type="match status" value="1"/>
</dbReference>
<evidence type="ECO:0000256" key="2">
    <source>
        <dbReference type="ARBA" id="ARBA00022490"/>
    </source>
</evidence>
<evidence type="ECO:0000256" key="3">
    <source>
        <dbReference type="ARBA" id="ARBA00022603"/>
    </source>
</evidence>
<dbReference type="GO" id="GO:0008168">
    <property type="term" value="F:methyltransferase activity"/>
    <property type="evidence" value="ECO:0007669"/>
    <property type="project" value="UniProtKB-KW"/>
</dbReference>
<feature type="domain" description="S-adenosylmethionine-dependent methyltransferase" evidence="7">
    <location>
        <begin position="173"/>
        <end position="351"/>
    </location>
</feature>
<dbReference type="PANTHER" id="PTHR42873">
    <property type="entry name" value="RIBOSOMAL RNA LARGE SUBUNIT METHYLTRANSFERASE"/>
    <property type="match status" value="1"/>
</dbReference>
<dbReference type="SUPFAM" id="SSF53335">
    <property type="entry name" value="S-adenosyl-L-methionine-dependent methyltransferases"/>
    <property type="match status" value="1"/>
</dbReference>
<comment type="similarity">
    <text evidence="6">Belongs to the methyltransferase superfamily. RlmI family.</text>
</comment>
<dbReference type="Pfam" id="PF17785">
    <property type="entry name" value="PUA_3"/>
    <property type="match status" value="1"/>
</dbReference>
<dbReference type="RefSeq" id="WP_275820396.1">
    <property type="nucleotide sequence ID" value="NZ_JARHUD010000002.1"/>
</dbReference>
<dbReference type="InterPro" id="IPR015947">
    <property type="entry name" value="PUA-like_sf"/>
</dbReference>
<gene>
    <name evidence="9" type="ORF">P2G67_04340</name>
</gene>
<dbReference type="Proteomes" id="UP001215503">
    <property type="component" value="Unassembled WGS sequence"/>
</dbReference>
<dbReference type="Gene3D" id="3.40.50.150">
    <property type="entry name" value="Vaccinia Virus protein VP39"/>
    <property type="match status" value="1"/>
</dbReference>
<dbReference type="GO" id="GO:0032259">
    <property type="term" value="P:methylation"/>
    <property type="evidence" value="ECO:0007669"/>
    <property type="project" value="UniProtKB-KW"/>
</dbReference>
<accession>A0ABT5YK81</accession>
<evidence type="ECO:0000313" key="10">
    <source>
        <dbReference type="Proteomes" id="UP001215503"/>
    </source>
</evidence>
<name>A0ABT5YK81_9PROT</name>
<dbReference type="Pfam" id="PF10672">
    <property type="entry name" value="Methyltrans_SAM"/>
    <property type="match status" value="1"/>
</dbReference>
<keyword evidence="5" id="KW-0949">S-adenosyl-L-methionine</keyword>
<comment type="caution">
    <text evidence="9">The sequence shown here is derived from an EMBL/GenBank/DDBJ whole genome shotgun (WGS) entry which is preliminary data.</text>
</comment>
<evidence type="ECO:0000256" key="6">
    <source>
        <dbReference type="ARBA" id="ARBA00038091"/>
    </source>
</evidence>
<dbReference type="PROSITE" id="PS50890">
    <property type="entry name" value="PUA"/>
    <property type="match status" value="1"/>
</dbReference>
<evidence type="ECO:0000259" key="7">
    <source>
        <dbReference type="Pfam" id="PF10672"/>
    </source>
</evidence>
<evidence type="ECO:0000256" key="1">
    <source>
        <dbReference type="ARBA" id="ARBA00004496"/>
    </source>
</evidence>
<dbReference type="InterPro" id="IPR041532">
    <property type="entry name" value="RlmI-like_PUA"/>
</dbReference>